<dbReference type="EMBL" id="VXLD01000012">
    <property type="protein sequence ID" value="KAB1852705.1"/>
    <property type="molecule type" value="Genomic_DNA"/>
</dbReference>
<dbReference type="RefSeq" id="WP_151505113.1">
    <property type="nucleotide sequence ID" value="NZ_VXLD01000012.1"/>
</dbReference>
<dbReference type="Proteomes" id="UP000325788">
    <property type="component" value="Unassembled WGS sequence"/>
</dbReference>
<dbReference type="InterPro" id="IPR001173">
    <property type="entry name" value="Glyco_trans_2-like"/>
</dbReference>
<dbReference type="CDD" id="cd00761">
    <property type="entry name" value="Glyco_tranf_GTA_type"/>
    <property type="match status" value="1"/>
</dbReference>
<gene>
    <name evidence="3" type="ORF">F4W09_14030</name>
</gene>
<evidence type="ECO:0000313" key="4">
    <source>
        <dbReference type="Proteomes" id="UP000325788"/>
    </source>
</evidence>
<evidence type="ECO:0000256" key="1">
    <source>
        <dbReference type="SAM" id="Phobius"/>
    </source>
</evidence>
<dbReference type="Pfam" id="PF00535">
    <property type="entry name" value="Glycos_transf_2"/>
    <property type="match status" value="1"/>
</dbReference>
<sequence>MINESENTPTISVGIPFYNAEKFLAFAIQSVLCQSYTNWELILVDDGSTDNSLKIAKEFAGSDRRIKVLCDGENKKLPNRLNQLIKESEGKFIARMDADDIMHPSRLEVQLKYLLENDQVDLVSTGLVSIDDQNRVCGFRSVNSLITEISKPFKFHIAHPTVMARKEWYLRNLYSLDYPRAEDFELWCRAYGKNDLKIAILPDLLLFYREFGNISIDNLLKTCSDEHKIRNYYQMNNKVYNFIYFNLKYLFIYTIGFLGLGKNLSKRRNRDLSDDDAKEMQQVLNLVVNRK</sequence>
<proteinExistence type="predicted"/>
<name>A0A5N4WC54_9GAMM</name>
<evidence type="ECO:0000259" key="2">
    <source>
        <dbReference type="Pfam" id="PF00535"/>
    </source>
</evidence>
<dbReference type="Gene3D" id="3.90.550.10">
    <property type="entry name" value="Spore Coat Polysaccharide Biosynthesis Protein SpsA, Chain A"/>
    <property type="match status" value="1"/>
</dbReference>
<dbReference type="AlphaFoldDB" id="A0A5N4WC54"/>
<keyword evidence="1" id="KW-0472">Membrane</keyword>
<keyword evidence="1" id="KW-0812">Transmembrane</keyword>
<dbReference type="InterPro" id="IPR029044">
    <property type="entry name" value="Nucleotide-diphossugar_trans"/>
</dbReference>
<feature type="transmembrane region" description="Helical" evidence="1">
    <location>
        <begin position="239"/>
        <end position="260"/>
    </location>
</feature>
<evidence type="ECO:0000313" key="3">
    <source>
        <dbReference type="EMBL" id="KAB1852705.1"/>
    </source>
</evidence>
<dbReference type="SUPFAM" id="SSF53448">
    <property type="entry name" value="Nucleotide-diphospho-sugar transferases"/>
    <property type="match status" value="1"/>
</dbReference>
<dbReference type="GO" id="GO:0016758">
    <property type="term" value="F:hexosyltransferase activity"/>
    <property type="evidence" value="ECO:0007669"/>
    <property type="project" value="UniProtKB-ARBA"/>
</dbReference>
<comment type="caution">
    <text evidence="3">The sequence shown here is derived from an EMBL/GenBank/DDBJ whole genome shotgun (WGS) entry which is preliminary data.</text>
</comment>
<accession>A0A5N4WC54</accession>
<reference evidence="3 4" key="1">
    <citation type="submission" date="2019-09" db="EMBL/GenBank/DDBJ databases">
        <title>Draft genome sequence of Acinetobacter tandoii W4-4-4 isolated from environmental water sample.</title>
        <authorList>
            <person name="Wee S.K."/>
            <person name="Yan B."/>
            <person name="Mustaffa S.B."/>
            <person name="Yap E.P.H."/>
        </authorList>
    </citation>
    <scope>NUCLEOTIDE SEQUENCE [LARGE SCALE GENOMIC DNA]</scope>
    <source>
        <strain evidence="3 4">W4-4-4</strain>
    </source>
</reference>
<dbReference type="PANTHER" id="PTHR22916:SF3">
    <property type="entry name" value="UDP-GLCNAC:BETAGAL BETA-1,3-N-ACETYLGLUCOSAMINYLTRANSFERASE-LIKE PROTEIN 1"/>
    <property type="match status" value="1"/>
</dbReference>
<organism evidence="3 4">
    <name type="scientific">Acinetobacter tandoii</name>
    <dbReference type="NCBI Taxonomy" id="202954"/>
    <lineage>
        <taxon>Bacteria</taxon>
        <taxon>Pseudomonadati</taxon>
        <taxon>Pseudomonadota</taxon>
        <taxon>Gammaproteobacteria</taxon>
        <taxon>Moraxellales</taxon>
        <taxon>Moraxellaceae</taxon>
        <taxon>Acinetobacter</taxon>
    </lineage>
</organism>
<protein>
    <submittedName>
        <fullName evidence="3">Glycosyltransferase family 2 protein</fullName>
    </submittedName>
</protein>
<keyword evidence="1" id="KW-1133">Transmembrane helix</keyword>
<dbReference type="PANTHER" id="PTHR22916">
    <property type="entry name" value="GLYCOSYLTRANSFERASE"/>
    <property type="match status" value="1"/>
</dbReference>
<keyword evidence="3" id="KW-0808">Transferase</keyword>
<feature type="domain" description="Glycosyltransferase 2-like" evidence="2">
    <location>
        <begin position="12"/>
        <end position="140"/>
    </location>
</feature>